<dbReference type="GO" id="GO:0017054">
    <property type="term" value="C:negative cofactor 2 complex"/>
    <property type="evidence" value="ECO:0007669"/>
    <property type="project" value="TreeGrafter"/>
</dbReference>
<dbReference type="EMBL" id="AYSA01000535">
    <property type="protein sequence ID" value="ESZ91160.1"/>
    <property type="molecule type" value="Genomic_DNA"/>
</dbReference>
<comment type="subcellular location">
    <subcellularLocation>
        <location evidence="1">Nucleus</location>
    </subcellularLocation>
</comment>
<evidence type="ECO:0000259" key="4">
    <source>
        <dbReference type="Pfam" id="PF00808"/>
    </source>
</evidence>
<dbReference type="InterPro" id="IPR050568">
    <property type="entry name" value="Transcr_DNA_Rep_Reg"/>
</dbReference>
<feature type="compositionally biased region" description="Basic and acidic residues" evidence="3">
    <location>
        <begin position="361"/>
        <end position="377"/>
    </location>
</feature>
<dbReference type="GO" id="GO:0046982">
    <property type="term" value="F:protein heterodimerization activity"/>
    <property type="evidence" value="ECO:0007669"/>
    <property type="project" value="InterPro"/>
</dbReference>
<organism evidence="5 6">
    <name type="scientific">Sclerotinia borealis (strain F-4128)</name>
    <dbReference type="NCBI Taxonomy" id="1432307"/>
    <lineage>
        <taxon>Eukaryota</taxon>
        <taxon>Fungi</taxon>
        <taxon>Dikarya</taxon>
        <taxon>Ascomycota</taxon>
        <taxon>Pezizomycotina</taxon>
        <taxon>Leotiomycetes</taxon>
        <taxon>Helotiales</taxon>
        <taxon>Sclerotiniaceae</taxon>
        <taxon>Sclerotinia</taxon>
    </lineage>
</organism>
<accession>W9C9A5</accession>
<dbReference type="InterPro" id="IPR003958">
    <property type="entry name" value="CBFA_NFYB_domain"/>
</dbReference>
<evidence type="ECO:0000313" key="5">
    <source>
        <dbReference type="EMBL" id="ESZ91160.1"/>
    </source>
</evidence>
<protein>
    <submittedName>
        <fullName evidence="5">CBF/NF-Y family transcription factor</fullName>
    </submittedName>
</protein>
<evidence type="ECO:0000256" key="3">
    <source>
        <dbReference type="SAM" id="MobiDB-lite"/>
    </source>
</evidence>
<evidence type="ECO:0000256" key="2">
    <source>
        <dbReference type="ARBA" id="ARBA00023242"/>
    </source>
</evidence>
<evidence type="ECO:0000313" key="6">
    <source>
        <dbReference type="Proteomes" id="UP000019487"/>
    </source>
</evidence>
<dbReference type="PANTHER" id="PTHR10252:SF5">
    <property type="entry name" value="DR1-ASSOCIATED COREPRESSOR"/>
    <property type="match status" value="1"/>
</dbReference>
<feature type="compositionally biased region" description="Polar residues" evidence="3">
    <location>
        <begin position="203"/>
        <end position="236"/>
    </location>
</feature>
<dbReference type="PANTHER" id="PTHR10252">
    <property type="entry name" value="HISTONE-LIKE TRANSCRIPTION FACTOR CCAAT-RELATED"/>
    <property type="match status" value="1"/>
</dbReference>
<dbReference type="CDD" id="cd22906">
    <property type="entry name" value="HFD_DRAP1"/>
    <property type="match status" value="1"/>
</dbReference>
<gene>
    <name evidence="5" type="ORF">SBOR_8447</name>
</gene>
<keyword evidence="6" id="KW-1185">Reference proteome</keyword>
<feature type="compositionally biased region" description="Low complexity" evidence="3">
    <location>
        <begin position="46"/>
        <end position="58"/>
    </location>
</feature>
<dbReference type="OrthoDB" id="653904at2759"/>
<sequence length="447" mass="48793">MDSTYAPQSPDLSSFLLAPDINKKQQQQQSTTTSYAPRSPIIPNFGGTTTTSTAASPLQPQNQYLNNQYNQQIYTQRGDLNQFEGYGGNQYMPPIPTLPPTHTFGFGTLGISSSTAAPQFYYPSQTIKSESDYQNNSPSPITSSLSKAPTISFNRIPSPFKLDSTNSIYPYNHQHSPSDLDLNLDLDLAHDHHKYIPDPVDMSTRQPRQPRINSLPNSHQTPNTFDASPSYPSNMSAYALAPQPSHSSAAPPTISKNPNPDNIEIRTKFPVARIKRIMQADEEVGKVAQVTPVAVSKALELFMISLVQGAARVAREKGGKRVTAGCLKRVVEGDEQFDFLSEIVGKVQDSVAVAREVKEKEKEKDKEVKEKEVKEGGEGSGSGNGSAAVVTAGRKRKVVPVVSRKKEEGSGSEMDVDVDVDVEVEETKKKGRGKGKGGRKKKVEDSI</sequence>
<dbReference type="GO" id="GO:0016251">
    <property type="term" value="F:RNA polymerase II general transcription initiation factor activity"/>
    <property type="evidence" value="ECO:0007669"/>
    <property type="project" value="TreeGrafter"/>
</dbReference>
<keyword evidence="2" id="KW-0539">Nucleus</keyword>
<dbReference type="Pfam" id="PF00808">
    <property type="entry name" value="CBFD_NFYB_HMF"/>
    <property type="match status" value="1"/>
</dbReference>
<dbReference type="GO" id="GO:0001046">
    <property type="term" value="F:core promoter sequence-specific DNA binding"/>
    <property type="evidence" value="ECO:0007669"/>
    <property type="project" value="TreeGrafter"/>
</dbReference>
<dbReference type="SUPFAM" id="SSF47113">
    <property type="entry name" value="Histone-fold"/>
    <property type="match status" value="1"/>
</dbReference>
<feature type="compositionally biased region" description="Acidic residues" evidence="3">
    <location>
        <begin position="414"/>
        <end position="424"/>
    </location>
</feature>
<proteinExistence type="predicted"/>
<evidence type="ECO:0000256" key="1">
    <source>
        <dbReference type="ARBA" id="ARBA00004123"/>
    </source>
</evidence>
<dbReference type="InterPro" id="IPR009072">
    <property type="entry name" value="Histone-fold"/>
</dbReference>
<dbReference type="Gene3D" id="1.10.20.10">
    <property type="entry name" value="Histone, subunit A"/>
    <property type="match status" value="1"/>
</dbReference>
<feature type="domain" description="Transcription factor CBF/NF-Y/archaeal histone" evidence="4">
    <location>
        <begin position="268"/>
        <end position="324"/>
    </location>
</feature>
<name>W9C9A5_SCLBF</name>
<feature type="compositionally biased region" description="Low complexity" evidence="3">
    <location>
        <begin position="239"/>
        <end position="252"/>
    </location>
</feature>
<feature type="compositionally biased region" description="Polar residues" evidence="3">
    <location>
        <begin position="1"/>
        <end position="12"/>
    </location>
</feature>
<feature type="region of interest" description="Disordered" evidence="3">
    <location>
        <begin position="196"/>
        <end position="263"/>
    </location>
</feature>
<feature type="region of interest" description="Disordered" evidence="3">
    <location>
        <begin position="361"/>
        <end position="447"/>
    </location>
</feature>
<dbReference type="HOGENOM" id="CLU_612747_0_0_1"/>
<dbReference type="STRING" id="1432307.W9C9A5"/>
<feature type="region of interest" description="Disordered" evidence="3">
    <location>
        <begin position="1"/>
        <end position="58"/>
    </location>
</feature>
<dbReference type="AlphaFoldDB" id="W9C9A5"/>
<feature type="compositionally biased region" description="Basic residues" evidence="3">
    <location>
        <begin position="429"/>
        <end position="441"/>
    </location>
</feature>
<reference evidence="5 6" key="1">
    <citation type="journal article" date="2014" name="Genome Announc.">
        <title>Draft genome sequence of Sclerotinia borealis, a psychrophilic plant pathogenic fungus.</title>
        <authorList>
            <person name="Mardanov A.V."/>
            <person name="Beletsky A.V."/>
            <person name="Kadnikov V.V."/>
            <person name="Ignatov A.N."/>
            <person name="Ravin N.V."/>
        </authorList>
    </citation>
    <scope>NUCLEOTIDE SEQUENCE [LARGE SCALE GENOMIC DNA]</scope>
    <source>
        <strain evidence="6">F-4157</strain>
    </source>
</reference>
<comment type="caution">
    <text evidence="5">The sequence shown here is derived from an EMBL/GenBank/DDBJ whole genome shotgun (WGS) entry which is preliminary data.</text>
</comment>
<dbReference type="Proteomes" id="UP000019487">
    <property type="component" value="Unassembled WGS sequence"/>
</dbReference>
<feature type="compositionally biased region" description="Low complexity" evidence="3">
    <location>
        <begin position="25"/>
        <end position="34"/>
    </location>
</feature>